<gene>
    <name evidence="1" type="ORF">METZ01_LOCUS177020</name>
</gene>
<protein>
    <submittedName>
        <fullName evidence="1">Uncharacterized protein</fullName>
    </submittedName>
</protein>
<organism evidence="1">
    <name type="scientific">marine metagenome</name>
    <dbReference type="NCBI Taxonomy" id="408172"/>
    <lineage>
        <taxon>unclassified sequences</taxon>
        <taxon>metagenomes</taxon>
        <taxon>ecological metagenomes</taxon>
    </lineage>
</organism>
<sequence>GIEMMFRIDGINQVKYITDDEKKTRIRIVARRLMLDGGITVAKIGDLSAG</sequence>
<evidence type="ECO:0000313" key="1">
    <source>
        <dbReference type="EMBL" id="SVB24166.1"/>
    </source>
</evidence>
<feature type="non-terminal residue" evidence="1">
    <location>
        <position position="1"/>
    </location>
</feature>
<name>A0A382CDJ1_9ZZZZ</name>
<dbReference type="AlphaFoldDB" id="A0A382CDJ1"/>
<reference evidence="1" key="1">
    <citation type="submission" date="2018-05" db="EMBL/GenBank/DDBJ databases">
        <authorList>
            <person name="Lanie J.A."/>
            <person name="Ng W.-L."/>
            <person name="Kazmierczak K.M."/>
            <person name="Andrzejewski T.M."/>
            <person name="Davidsen T.M."/>
            <person name="Wayne K.J."/>
            <person name="Tettelin H."/>
            <person name="Glass J.I."/>
            <person name="Rusch D."/>
            <person name="Podicherti R."/>
            <person name="Tsui H.-C.T."/>
            <person name="Winkler M.E."/>
        </authorList>
    </citation>
    <scope>NUCLEOTIDE SEQUENCE</scope>
</reference>
<dbReference type="EMBL" id="UINC01034005">
    <property type="protein sequence ID" value="SVB24166.1"/>
    <property type="molecule type" value="Genomic_DNA"/>
</dbReference>
<proteinExistence type="predicted"/>
<accession>A0A382CDJ1</accession>